<reference evidence="1 2" key="1">
    <citation type="submission" date="2021-06" db="EMBL/GenBank/DDBJ databases">
        <title>Caerostris darwini draft genome.</title>
        <authorList>
            <person name="Kono N."/>
            <person name="Arakawa K."/>
        </authorList>
    </citation>
    <scope>NUCLEOTIDE SEQUENCE [LARGE SCALE GENOMIC DNA]</scope>
</reference>
<name>A0AAV4MRE9_9ARAC</name>
<gene>
    <name evidence="1" type="ORF">CDAR_235121</name>
</gene>
<evidence type="ECO:0000313" key="1">
    <source>
        <dbReference type="EMBL" id="GIX74403.1"/>
    </source>
</evidence>
<organism evidence="1 2">
    <name type="scientific">Caerostris darwini</name>
    <dbReference type="NCBI Taxonomy" id="1538125"/>
    <lineage>
        <taxon>Eukaryota</taxon>
        <taxon>Metazoa</taxon>
        <taxon>Ecdysozoa</taxon>
        <taxon>Arthropoda</taxon>
        <taxon>Chelicerata</taxon>
        <taxon>Arachnida</taxon>
        <taxon>Araneae</taxon>
        <taxon>Araneomorphae</taxon>
        <taxon>Entelegynae</taxon>
        <taxon>Araneoidea</taxon>
        <taxon>Araneidae</taxon>
        <taxon>Caerostris</taxon>
    </lineage>
</organism>
<proteinExistence type="predicted"/>
<dbReference type="AlphaFoldDB" id="A0AAV4MRE9"/>
<comment type="caution">
    <text evidence="1">The sequence shown here is derived from an EMBL/GenBank/DDBJ whole genome shotgun (WGS) entry which is preliminary data.</text>
</comment>
<evidence type="ECO:0000313" key="2">
    <source>
        <dbReference type="Proteomes" id="UP001054837"/>
    </source>
</evidence>
<accession>A0AAV4MRE9</accession>
<sequence>MSPNDFQSSDDHKFLPFPLRRNCNFGRRSICTPDDISRRQPPSARPVIDSVTVSMMHTRLTSTPQHHSHSYQTILLGRGIVIYRNGPHANY</sequence>
<keyword evidence="2" id="KW-1185">Reference proteome</keyword>
<protein>
    <submittedName>
        <fullName evidence="1">Uncharacterized protein</fullName>
    </submittedName>
</protein>
<dbReference type="Proteomes" id="UP001054837">
    <property type="component" value="Unassembled WGS sequence"/>
</dbReference>
<dbReference type="EMBL" id="BPLQ01000746">
    <property type="protein sequence ID" value="GIX74403.1"/>
    <property type="molecule type" value="Genomic_DNA"/>
</dbReference>